<comment type="caution">
    <text evidence="1">The sequence shown here is derived from an EMBL/GenBank/DDBJ whole genome shotgun (WGS) entry which is preliminary data.</text>
</comment>
<protein>
    <submittedName>
        <fullName evidence="1">AAA family ATPase</fullName>
    </submittedName>
</protein>
<dbReference type="Pfam" id="PF13481">
    <property type="entry name" value="AAA_25"/>
    <property type="match status" value="1"/>
</dbReference>
<gene>
    <name evidence="1" type="ORF">GYA55_11885</name>
</gene>
<proteinExistence type="predicted"/>
<evidence type="ECO:0000313" key="2">
    <source>
        <dbReference type="Proteomes" id="UP000524246"/>
    </source>
</evidence>
<reference evidence="1 2" key="1">
    <citation type="journal article" date="2020" name="Biotechnol. Biofuels">
        <title>New insights from the biogas microbiome by comprehensive genome-resolved metagenomics of nearly 1600 species originating from multiple anaerobic digesters.</title>
        <authorList>
            <person name="Campanaro S."/>
            <person name="Treu L."/>
            <person name="Rodriguez-R L.M."/>
            <person name="Kovalovszki A."/>
            <person name="Ziels R.M."/>
            <person name="Maus I."/>
            <person name="Zhu X."/>
            <person name="Kougias P.G."/>
            <person name="Basile A."/>
            <person name="Luo G."/>
            <person name="Schluter A."/>
            <person name="Konstantinidis K.T."/>
            <person name="Angelidaki I."/>
        </authorList>
    </citation>
    <scope>NUCLEOTIDE SEQUENCE [LARGE SCALE GENOMIC DNA]</scope>
    <source>
        <strain evidence="1">AS27yjCOA_65</strain>
    </source>
</reference>
<sequence>MREKPDYSKIHIHTAEEFLDLELPKIQFLVGDWLPRNGSLLVGGAPKVGKSWFVYYMADAIARGQRFLKWECAEGKAVIIDCDNRPQTVQHRLALMGNGLVVAASKNLRIITRETFTDNEQKFPNFRDRTELLAVFDLVGEADIVFLDNVNLAFPGGNENESVFWNDLEGFILEARRRGMTIVVVHHTPKANPYDFSGSHKQCRVVESGVILGKIGVDAGREAHFNVVFKFMREMSEQTESFSAQLTREDTILNWKLGSFVEPLSEEFTSEDPRKAQIRFLKMKGYTYRQIESETGIPRATVWRWAEGASASQCPNVPATDECETINHRGAICREDARL</sequence>
<dbReference type="EMBL" id="JAAZON010000541">
    <property type="protein sequence ID" value="NMC63854.1"/>
    <property type="molecule type" value="Genomic_DNA"/>
</dbReference>
<name>A0A7X9IL79_9DELT</name>
<accession>A0A7X9IL79</accession>
<dbReference type="InterPro" id="IPR027417">
    <property type="entry name" value="P-loop_NTPase"/>
</dbReference>
<dbReference type="SUPFAM" id="SSF52540">
    <property type="entry name" value="P-loop containing nucleoside triphosphate hydrolases"/>
    <property type="match status" value="1"/>
</dbReference>
<dbReference type="Gene3D" id="3.40.50.300">
    <property type="entry name" value="P-loop containing nucleotide triphosphate hydrolases"/>
    <property type="match status" value="1"/>
</dbReference>
<dbReference type="AlphaFoldDB" id="A0A7X9IL79"/>
<dbReference type="Proteomes" id="UP000524246">
    <property type="component" value="Unassembled WGS sequence"/>
</dbReference>
<organism evidence="1 2">
    <name type="scientific">SAR324 cluster bacterium</name>
    <dbReference type="NCBI Taxonomy" id="2024889"/>
    <lineage>
        <taxon>Bacteria</taxon>
        <taxon>Deltaproteobacteria</taxon>
        <taxon>SAR324 cluster</taxon>
    </lineage>
</organism>
<evidence type="ECO:0000313" key="1">
    <source>
        <dbReference type="EMBL" id="NMC63854.1"/>
    </source>
</evidence>